<evidence type="ECO:0000313" key="2">
    <source>
        <dbReference type="Proteomes" id="UP001303587"/>
    </source>
</evidence>
<protein>
    <submittedName>
        <fullName evidence="1">Uncharacterized protein</fullName>
    </submittedName>
</protein>
<reference evidence="1 2" key="1">
    <citation type="submission" date="2023-07" db="EMBL/GenBank/DDBJ databases">
        <title>Closed genoem sequence of Methanosarcinaceae archaeon Ac7.</title>
        <authorList>
            <person name="Poehlein A."/>
            <person name="Protasov E."/>
            <person name="Platt K."/>
            <person name="Reeh H."/>
            <person name="Daniel R."/>
            <person name="Brune A."/>
        </authorList>
    </citation>
    <scope>NUCLEOTIDE SEQUENCE [LARGE SCALE GENOMIC DNA]</scope>
    <source>
        <strain evidence="1 2">Ac7</strain>
    </source>
</reference>
<proteinExistence type="predicted"/>
<keyword evidence="2" id="KW-1185">Reference proteome</keyword>
<name>A0AA96ZU86_9EURY</name>
<evidence type="ECO:0000313" key="1">
    <source>
        <dbReference type="EMBL" id="WNY25430.1"/>
    </source>
</evidence>
<dbReference type="Proteomes" id="UP001303587">
    <property type="component" value="Chromosome"/>
</dbReference>
<dbReference type="EMBL" id="CP131060">
    <property type="protein sequence ID" value="WNY25430.1"/>
    <property type="molecule type" value="Genomic_DNA"/>
</dbReference>
<gene>
    <name evidence="1" type="ORF">MsAc7_09820</name>
</gene>
<sequence length="39" mass="4633">MSHKHLTVSMKMNINDVFHKTPMGPNRTIYRSNNEFINE</sequence>
<accession>A0AA96ZU86</accession>
<dbReference type="AlphaFoldDB" id="A0AA96ZU86"/>
<organism evidence="1 2">
    <name type="scientific">Methanolapillus millepedarum</name>
    <dbReference type="NCBI Taxonomy" id="3028296"/>
    <lineage>
        <taxon>Archaea</taxon>
        <taxon>Methanobacteriati</taxon>
        <taxon>Methanobacteriota</taxon>
        <taxon>Stenosarchaea group</taxon>
        <taxon>Methanomicrobia</taxon>
        <taxon>Methanosarcinales</taxon>
        <taxon>Methanosarcinaceae</taxon>
        <taxon>Methanolapillus</taxon>
    </lineage>
</organism>